<dbReference type="GO" id="GO:1990238">
    <property type="term" value="F:double-stranded DNA endonuclease activity"/>
    <property type="evidence" value="ECO:0007669"/>
    <property type="project" value="TreeGrafter"/>
</dbReference>
<evidence type="ECO:0000313" key="3">
    <source>
        <dbReference type="EMBL" id="MBO0934356.1"/>
    </source>
</evidence>
<dbReference type="GO" id="GO:0006310">
    <property type="term" value="P:DNA recombination"/>
    <property type="evidence" value="ECO:0007669"/>
    <property type="project" value="TreeGrafter"/>
</dbReference>
<gene>
    <name evidence="3" type="ORF">J2I48_25330</name>
</gene>
<dbReference type="PANTHER" id="PTHR34611">
    <property type="match status" value="1"/>
</dbReference>
<name>A0A939GCW4_9BACT</name>
<dbReference type="InterPro" id="IPR006842">
    <property type="entry name" value="Transposase_31"/>
</dbReference>
<keyword evidence="4" id="KW-1185">Reference proteome</keyword>
<dbReference type="NCBIfam" id="TIGR01784">
    <property type="entry name" value="T_den_put_tspse"/>
    <property type="match status" value="1"/>
</dbReference>
<dbReference type="InterPro" id="IPR051699">
    <property type="entry name" value="Rpn/YhgA-like_nuclease"/>
</dbReference>
<dbReference type="InterPro" id="IPR010106">
    <property type="entry name" value="RpnA"/>
</dbReference>
<evidence type="ECO:0000259" key="2">
    <source>
        <dbReference type="Pfam" id="PF04754"/>
    </source>
</evidence>
<accession>A0A939GCW4</accession>
<organism evidence="3 4">
    <name type="scientific">Fibrella aquatilis</name>
    <dbReference type="NCBI Taxonomy" id="2817059"/>
    <lineage>
        <taxon>Bacteria</taxon>
        <taxon>Pseudomonadati</taxon>
        <taxon>Bacteroidota</taxon>
        <taxon>Cytophagia</taxon>
        <taxon>Cytophagales</taxon>
        <taxon>Spirosomataceae</taxon>
        <taxon>Fibrella</taxon>
    </lineage>
</organism>
<dbReference type="Proteomes" id="UP000664795">
    <property type="component" value="Unassembled WGS sequence"/>
</dbReference>
<proteinExistence type="inferred from homology"/>
<evidence type="ECO:0000313" key="4">
    <source>
        <dbReference type="Proteomes" id="UP000664795"/>
    </source>
</evidence>
<evidence type="ECO:0000256" key="1">
    <source>
        <dbReference type="ARBA" id="ARBA00009787"/>
    </source>
</evidence>
<dbReference type="AlphaFoldDB" id="A0A939GCW4"/>
<dbReference type="Pfam" id="PF04754">
    <property type="entry name" value="Transposase_31"/>
    <property type="match status" value="1"/>
</dbReference>
<reference evidence="3 4" key="1">
    <citation type="submission" date="2021-03" db="EMBL/GenBank/DDBJ databases">
        <title>Fibrella sp. HMF5036 genome sequencing and assembly.</title>
        <authorList>
            <person name="Kang H."/>
            <person name="Kim H."/>
            <person name="Bae S."/>
            <person name="Joh K."/>
        </authorList>
    </citation>
    <scope>NUCLEOTIDE SEQUENCE [LARGE SCALE GENOMIC DNA]</scope>
    <source>
        <strain evidence="3 4">HMF5036</strain>
    </source>
</reference>
<comment type="similarity">
    <text evidence="1">Belongs to the Rpn/YhgA-like nuclease family.</text>
</comment>
<comment type="caution">
    <text evidence="3">The sequence shown here is derived from an EMBL/GenBank/DDBJ whole genome shotgun (WGS) entry which is preliminary data.</text>
</comment>
<dbReference type="EMBL" id="JAFMYU010000030">
    <property type="protein sequence ID" value="MBO0934356.1"/>
    <property type="molecule type" value="Genomic_DNA"/>
</dbReference>
<dbReference type="RefSeq" id="WP_207338319.1">
    <property type="nucleotide sequence ID" value="NZ_JAFMYU010000030.1"/>
</dbReference>
<dbReference type="PANTHER" id="PTHR34611:SF2">
    <property type="entry name" value="INACTIVE RECOMBINATION-PROMOTING NUCLEASE-LIKE PROTEIN RPNE-RELATED"/>
    <property type="match status" value="1"/>
</dbReference>
<feature type="domain" description="Transposase (putative) YhgA-like" evidence="2">
    <location>
        <begin position="6"/>
        <end position="204"/>
    </location>
</feature>
<sequence length="338" mass="38246">MAQNHTHDHFFKIAFSRTNVVADFIQAFLPPDFSQQLDLETLARLGDSFVDEQLAQHYADLLYSVNFGDTPITIALLFEHKSYTEEYPHFQLARYMLNLWQEQLTNKEPLTRVVPILLYHGLGRWKQQSMTDYFGPANSVLNSFVPDFQYLLINLRKAPDSQFSLLTDDYAKITAGLLRTIRERRQLTRMFEELAATFDSLVGSSEGEQFVKTAFLYVHWSSKLTSAEMVAIFNRISPKSAQVVISAAELLLQEGLENGLKKGFQIGVEEGMKQGVEQGLKQGVEQGLKQGVEQGDHKATVQHVKGLLEMGLDTELIARAFGLTTRQLHAIICEIKGE</sequence>
<protein>
    <submittedName>
        <fullName evidence="3">Rpn family recombination-promoting nuclease/putative transposase</fullName>
    </submittedName>
</protein>